<evidence type="ECO:0000256" key="1">
    <source>
        <dbReference type="ARBA" id="ARBA00010632"/>
    </source>
</evidence>
<dbReference type="InterPro" id="IPR020813">
    <property type="entry name" value="Fibrillarin_CS"/>
</dbReference>
<dbReference type="InterPro" id="IPR029063">
    <property type="entry name" value="SAM-dependent_MTases_sf"/>
</dbReference>
<evidence type="ECO:0000256" key="4">
    <source>
        <dbReference type="ARBA" id="ARBA00022603"/>
    </source>
</evidence>
<dbReference type="SUPFAM" id="SSF53335">
    <property type="entry name" value="S-adenosyl-L-methionine-dependent methyltransferases"/>
    <property type="match status" value="1"/>
</dbReference>
<evidence type="ECO:0000256" key="3">
    <source>
        <dbReference type="ARBA" id="ARBA00022552"/>
    </source>
</evidence>
<evidence type="ECO:0000256" key="6">
    <source>
        <dbReference type="ARBA" id="ARBA00022884"/>
    </source>
</evidence>
<dbReference type="SMART" id="SM01206">
    <property type="entry name" value="Fibrillarin"/>
    <property type="match status" value="1"/>
</dbReference>
<accession>A0ABY6JW46</accession>
<dbReference type="InterPro" id="IPR000692">
    <property type="entry name" value="Fibrillarin"/>
</dbReference>
<keyword evidence="11" id="KW-1185">Reference proteome</keyword>
<proteinExistence type="inferred from homology"/>
<dbReference type="EMBL" id="CP092863">
    <property type="protein sequence ID" value="UYV60824.1"/>
    <property type="molecule type" value="Genomic_DNA"/>
</dbReference>
<comment type="catalytic activity">
    <reaction evidence="8">
        <text>L-glutaminyl-[histone H2A] + S-adenosyl-L-methionine = N(5)-methyl-L-glutaminyl-[histone H2A] + S-adenosyl-L-homocysteine + H(+)</text>
        <dbReference type="Rhea" id="RHEA:50904"/>
        <dbReference type="Rhea" id="RHEA-COMP:12837"/>
        <dbReference type="Rhea" id="RHEA-COMP:12839"/>
        <dbReference type="ChEBI" id="CHEBI:15378"/>
        <dbReference type="ChEBI" id="CHEBI:30011"/>
        <dbReference type="ChEBI" id="CHEBI:57856"/>
        <dbReference type="ChEBI" id="CHEBI:59789"/>
        <dbReference type="ChEBI" id="CHEBI:61891"/>
    </reaction>
</comment>
<reference evidence="10 11" key="1">
    <citation type="submission" date="2022-01" db="EMBL/GenBank/DDBJ databases">
        <title>A chromosomal length assembly of Cordylochernes scorpioides.</title>
        <authorList>
            <person name="Zeh D."/>
            <person name="Zeh J."/>
        </authorList>
    </citation>
    <scope>NUCLEOTIDE SEQUENCE [LARGE SCALE GENOMIC DNA]</scope>
    <source>
        <strain evidence="10">IN4F17</strain>
        <tissue evidence="10">Whole Body</tissue>
    </source>
</reference>
<evidence type="ECO:0000256" key="5">
    <source>
        <dbReference type="ARBA" id="ARBA00022679"/>
    </source>
</evidence>
<keyword evidence="4" id="KW-0489">Methyltransferase</keyword>
<dbReference type="Pfam" id="PF01269">
    <property type="entry name" value="Fibrillarin"/>
    <property type="match status" value="1"/>
</dbReference>
<dbReference type="Gene3D" id="3.30.200.20">
    <property type="entry name" value="Phosphorylase Kinase, domain 1"/>
    <property type="match status" value="1"/>
</dbReference>
<evidence type="ECO:0000313" key="11">
    <source>
        <dbReference type="Proteomes" id="UP001235939"/>
    </source>
</evidence>
<evidence type="ECO:0000256" key="2">
    <source>
        <dbReference type="ARBA" id="ARBA00015190"/>
    </source>
</evidence>
<protein>
    <recommendedName>
        <fullName evidence="2">rRNA 2'-O-methyltransferase fibrillarin</fullName>
    </recommendedName>
    <alternativeName>
        <fullName evidence="7">Histone-glutamine methyltransferase</fullName>
    </alternativeName>
</protein>
<evidence type="ECO:0000256" key="8">
    <source>
        <dbReference type="ARBA" id="ARBA00047568"/>
    </source>
</evidence>
<dbReference type="Gene3D" id="3.40.50.150">
    <property type="entry name" value="Vaccinia Virus protein VP39"/>
    <property type="match status" value="1"/>
</dbReference>
<keyword evidence="6" id="KW-0694">RNA-binding</keyword>
<comment type="similarity">
    <text evidence="1">Belongs to the methyltransferase superfamily. Fibrillarin family.</text>
</comment>
<dbReference type="NCBIfam" id="NF003276">
    <property type="entry name" value="PRK04266.1-2"/>
    <property type="match status" value="1"/>
</dbReference>
<dbReference type="Proteomes" id="UP001235939">
    <property type="component" value="Chromosome 01"/>
</dbReference>
<dbReference type="PANTHER" id="PTHR10335">
    <property type="entry name" value="RRNA 2-O-METHYLTRANSFERASE FIBRILLARIN"/>
    <property type="match status" value="1"/>
</dbReference>
<name>A0ABY6JW46_9ARAC</name>
<gene>
    <name evidence="10" type="ORF">LAZ67_1002466</name>
</gene>
<dbReference type="PROSITE" id="PS00566">
    <property type="entry name" value="FIBRILLARIN"/>
    <property type="match status" value="1"/>
</dbReference>
<evidence type="ECO:0000313" key="10">
    <source>
        <dbReference type="EMBL" id="UYV60824.1"/>
    </source>
</evidence>
<keyword evidence="3" id="KW-0698">rRNA processing</keyword>
<dbReference type="PANTHER" id="PTHR10335:SF17">
    <property type="entry name" value="FIBRILLARIN"/>
    <property type="match status" value="1"/>
</dbReference>
<keyword evidence="5" id="KW-0808">Transferase</keyword>
<evidence type="ECO:0000256" key="9">
    <source>
        <dbReference type="SAM" id="MobiDB-lite"/>
    </source>
</evidence>
<dbReference type="PRINTS" id="PR00052">
    <property type="entry name" value="FIBRILLARIN"/>
</dbReference>
<evidence type="ECO:0000256" key="7">
    <source>
        <dbReference type="ARBA" id="ARBA00032245"/>
    </source>
</evidence>
<organism evidence="10 11">
    <name type="scientific">Cordylochernes scorpioides</name>
    <dbReference type="NCBI Taxonomy" id="51811"/>
    <lineage>
        <taxon>Eukaryota</taxon>
        <taxon>Metazoa</taxon>
        <taxon>Ecdysozoa</taxon>
        <taxon>Arthropoda</taxon>
        <taxon>Chelicerata</taxon>
        <taxon>Arachnida</taxon>
        <taxon>Pseudoscorpiones</taxon>
        <taxon>Cheliferoidea</taxon>
        <taxon>Chernetidae</taxon>
        <taxon>Cordylochernes</taxon>
    </lineage>
</organism>
<feature type="region of interest" description="Disordered" evidence="9">
    <location>
        <begin position="1"/>
        <end position="28"/>
    </location>
</feature>
<sequence length="304" mass="32931">MNPVPQEARMGLRGLTTRKAYSSRPKKKVEGKAHRANVVLSNHQPCVPQLEEVEDVAAESSVEEEEVVVQGSAVVAEDPALGSVGVEVAEDSVVDVEEPALGSVEAVVEVSPVVAEVAVVGEVGAVEDPQEVIPLQRIDPDIEHPLHGITVILSPKTTNKKKVQPHRLENIYIKKGKSDALCTKSIAPGVRVYGEKRIVEEENGEKVEYREWNPFRSKLAAAIVNGVENIYIKPGSKVLYLGAASGTTVSHVSDLVGKDGMVYAVEFSERCGRDLITVAQRQRNIVPLIMDARQPAKYGAFVCE</sequence>